<accession>A0A2K1ZZ87</accession>
<sequence length="83" mass="9535">MKIINHNEKSTKIAYYPCSTSNSPLKPYFSKTNNSTAARRINANISINHMGKSTKTENKHYYQFGPVISLENYIFIPGFQNLF</sequence>
<gene>
    <name evidence="1" type="ORF">POPTR_006G089200</name>
</gene>
<protein>
    <submittedName>
        <fullName evidence="1">Uncharacterized protein</fullName>
    </submittedName>
</protein>
<reference evidence="1 2" key="1">
    <citation type="journal article" date="2006" name="Science">
        <title>The genome of black cottonwood, Populus trichocarpa (Torr. &amp; Gray).</title>
        <authorList>
            <person name="Tuskan G.A."/>
            <person name="Difazio S."/>
            <person name="Jansson S."/>
            <person name="Bohlmann J."/>
            <person name="Grigoriev I."/>
            <person name="Hellsten U."/>
            <person name="Putnam N."/>
            <person name="Ralph S."/>
            <person name="Rombauts S."/>
            <person name="Salamov A."/>
            <person name="Schein J."/>
            <person name="Sterck L."/>
            <person name="Aerts A."/>
            <person name="Bhalerao R.R."/>
            <person name="Bhalerao R.P."/>
            <person name="Blaudez D."/>
            <person name="Boerjan W."/>
            <person name="Brun A."/>
            <person name="Brunner A."/>
            <person name="Busov V."/>
            <person name="Campbell M."/>
            <person name="Carlson J."/>
            <person name="Chalot M."/>
            <person name="Chapman J."/>
            <person name="Chen G.L."/>
            <person name="Cooper D."/>
            <person name="Coutinho P.M."/>
            <person name="Couturier J."/>
            <person name="Covert S."/>
            <person name="Cronk Q."/>
            <person name="Cunningham R."/>
            <person name="Davis J."/>
            <person name="Degroeve S."/>
            <person name="Dejardin A."/>
            <person name="Depamphilis C."/>
            <person name="Detter J."/>
            <person name="Dirks B."/>
            <person name="Dubchak I."/>
            <person name="Duplessis S."/>
            <person name="Ehlting J."/>
            <person name="Ellis B."/>
            <person name="Gendler K."/>
            <person name="Goodstein D."/>
            <person name="Gribskov M."/>
            <person name="Grimwood J."/>
            <person name="Groover A."/>
            <person name="Gunter L."/>
            <person name="Hamberger B."/>
            <person name="Heinze B."/>
            <person name="Helariutta Y."/>
            <person name="Henrissat B."/>
            <person name="Holligan D."/>
            <person name="Holt R."/>
            <person name="Huang W."/>
            <person name="Islam-Faridi N."/>
            <person name="Jones S."/>
            <person name="Jones-Rhoades M."/>
            <person name="Jorgensen R."/>
            <person name="Joshi C."/>
            <person name="Kangasjarvi J."/>
            <person name="Karlsson J."/>
            <person name="Kelleher C."/>
            <person name="Kirkpatrick R."/>
            <person name="Kirst M."/>
            <person name="Kohler A."/>
            <person name="Kalluri U."/>
            <person name="Larimer F."/>
            <person name="Leebens-Mack J."/>
            <person name="Leple J.C."/>
            <person name="Locascio P."/>
            <person name="Lou Y."/>
            <person name="Lucas S."/>
            <person name="Martin F."/>
            <person name="Montanini B."/>
            <person name="Napoli C."/>
            <person name="Nelson D.R."/>
            <person name="Nelson C."/>
            <person name="Nieminen K."/>
            <person name="Nilsson O."/>
            <person name="Pereda V."/>
            <person name="Peter G."/>
            <person name="Philippe R."/>
            <person name="Pilate G."/>
            <person name="Poliakov A."/>
            <person name="Razumovskaya J."/>
            <person name="Richardson P."/>
            <person name="Rinaldi C."/>
            <person name="Ritland K."/>
            <person name="Rouze P."/>
            <person name="Ryaboy D."/>
            <person name="Schmutz J."/>
            <person name="Schrader J."/>
            <person name="Segerman B."/>
            <person name="Shin H."/>
            <person name="Siddiqui A."/>
            <person name="Sterky F."/>
            <person name="Terry A."/>
            <person name="Tsai C.J."/>
            <person name="Uberbacher E."/>
            <person name="Unneberg P."/>
            <person name="Vahala J."/>
            <person name="Wall K."/>
            <person name="Wessler S."/>
            <person name="Yang G."/>
            <person name="Yin T."/>
            <person name="Douglas C."/>
            <person name="Marra M."/>
            <person name="Sandberg G."/>
            <person name="Van de Peer Y."/>
            <person name="Rokhsar D."/>
        </authorList>
    </citation>
    <scope>NUCLEOTIDE SEQUENCE [LARGE SCALE GENOMIC DNA]</scope>
    <source>
        <strain evidence="2">cv. Nisqually</strain>
    </source>
</reference>
<keyword evidence="2" id="KW-1185">Reference proteome</keyword>
<dbReference type="InParanoid" id="A0A2K1ZZ87"/>
<dbReference type="Proteomes" id="UP000006729">
    <property type="component" value="Chromosome 6"/>
</dbReference>
<evidence type="ECO:0000313" key="1">
    <source>
        <dbReference type="EMBL" id="PNT30593.1"/>
    </source>
</evidence>
<evidence type="ECO:0000313" key="2">
    <source>
        <dbReference type="Proteomes" id="UP000006729"/>
    </source>
</evidence>
<name>A0A2K1ZZ87_POPTR</name>
<dbReference type="EMBL" id="CM009295">
    <property type="protein sequence ID" value="PNT30593.1"/>
    <property type="molecule type" value="Genomic_DNA"/>
</dbReference>
<proteinExistence type="predicted"/>
<dbReference type="AlphaFoldDB" id="A0A2K1ZZ87"/>
<organism evidence="1 2">
    <name type="scientific">Populus trichocarpa</name>
    <name type="common">Western balsam poplar</name>
    <name type="synonym">Populus balsamifera subsp. trichocarpa</name>
    <dbReference type="NCBI Taxonomy" id="3694"/>
    <lineage>
        <taxon>Eukaryota</taxon>
        <taxon>Viridiplantae</taxon>
        <taxon>Streptophyta</taxon>
        <taxon>Embryophyta</taxon>
        <taxon>Tracheophyta</taxon>
        <taxon>Spermatophyta</taxon>
        <taxon>Magnoliopsida</taxon>
        <taxon>eudicotyledons</taxon>
        <taxon>Gunneridae</taxon>
        <taxon>Pentapetalae</taxon>
        <taxon>rosids</taxon>
        <taxon>fabids</taxon>
        <taxon>Malpighiales</taxon>
        <taxon>Salicaceae</taxon>
        <taxon>Saliceae</taxon>
        <taxon>Populus</taxon>
    </lineage>
</organism>